<evidence type="ECO:0000256" key="1">
    <source>
        <dbReference type="ARBA" id="ARBA00004496"/>
    </source>
</evidence>
<reference evidence="10" key="1">
    <citation type="journal article" date="2020" name="Stud. Mycol.">
        <title>101 Dothideomycetes genomes: a test case for predicting lifestyles and emergence of pathogens.</title>
        <authorList>
            <person name="Haridas S."/>
            <person name="Albert R."/>
            <person name="Binder M."/>
            <person name="Bloem J."/>
            <person name="Labutti K."/>
            <person name="Salamov A."/>
            <person name="Andreopoulos B."/>
            <person name="Baker S."/>
            <person name="Barry K."/>
            <person name="Bills G."/>
            <person name="Bluhm B."/>
            <person name="Cannon C."/>
            <person name="Castanera R."/>
            <person name="Culley D."/>
            <person name="Daum C."/>
            <person name="Ezra D."/>
            <person name="Gonzalez J."/>
            <person name="Henrissat B."/>
            <person name="Kuo A."/>
            <person name="Liang C."/>
            <person name="Lipzen A."/>
            <person name="Lutzoni F."/>
            <person name="Magnuson J."/>
            <person name="Mondo S."/>
            <person name="Nolan M."/>
            <person name="Ohm R."/>
            <person name="Pangilinan J."/>
            <person name="Park H.-J."/>
            <person name="Ramirez L."/>
            <person name="Alfaro M."/>
            <person name="Sun H."/>
            <person name="Tritt A."/>
            <person name="Yoshinaga Y."/>
            <person name="Zwiers L.-H."/>
            <person name="Turgeon B."/>
            <person name="Goodwin S."/>
            <person name="Spatafora J."/>
            <person name="Crous P."/>
            <person name="Grigoriev I."/>
        </authorList>
    </citation>
    <scope>NUCLEOTIDE SEQUENCE</scope>
    <source>
        <strain evidence="10">CBS 480.64</strain>
    </source>
</reference>
<feature type="compositionally biased region" description="Basic and acidic residues" evidence="8">
    <location>
        <begin position="572"/>
        <end position="611"/>
    </location>
</feature>
<gene>
    <name evidence="10" type="ORF">K470DRAFT_254606</name>
</gene>
<comment type="similarity">
    <text evidence="2">Belongs to the eukaryotic initiation factor 4G family.</text>
</comment>
<feature type="compositionally biased region" description="Low complexity" evidence="8">
    <location>
        <begin position="416"/>
        <end position="428"/>
    </location>
</feature>
<sequence>MNSVAQPVASDTTAHVAHVAASTTAALPVQQPARSQASPIKTASHTLSDAASASAQNVKPSEAPVNGGATSVGGARPHNVDQARQPHSRKTSLVISANGMTGHAPNGPSIAPGARSNIHFGAMTEEATRYQPTASGLRPLSNPRLTSPSQSPSALPMQPMASGGRPPAMPNQSAGPMFGQLVNGVPVRGPDDHSPEVSMRPPSMPMDHGLGPVHERRTSSHSEMNMRPGLPTQQGRRFPSQTHNQVTTQGSNFRPLGTPGSRPNIPQQMNGPYVRPSGSPASFQRPQQHMGQGYNYQHMPPNMMPPYDAFAGAYYPYYPQGGPPMSPRPNYPHAYAGGPGPMQQPYHPPDMLRSGSQGSHRPPSRVEQQQLPTLPPQQSPHVPSSDHAPLAPQFVKAKKNNAIVIKDPEGNPLDFSKAGSSTTSGSKKPLNGNKTPVTASTPGTQGNSASGNQHQRTGSRSAAETKNAFQEEVKRRMQEQAQLNAKTDTSVESKPIANVDTAVKTTDVAVSTPANTTSEAGEEPAKLSTDKLADKKPADEKSSEEKPVDAKPAVGADETKAKSEGATGESKLAPETKEASSEADQKVVLKDIDESKGKVKADDELKSEKASEVPSVPEAKKDSPVASPDTKPEPSKAKGHEETDEERMEREIAEMEAEMEAAAREEEERERAFNEKRKREAEEKARIEAEMTGDDALKRLEREAEAREEERLRARQNGGTVDTSAFDALKKSALGPAASASNDTKAMPPPPAPTISGTKPKPAHLRLETSTRVDAGEPTPGMKSVRTSRFLEIKEEARYPEGVQSPNPAQNAGKGHAYDAAFLLQFQNIFTEKPSVDWDQKVRDTLGPGDSGSSRVQSSRGGPSMSSRQPSARSASMATPMGQFGGNGRTLPSGTTSQQRFQAAKDSRGLGMTGGRVPSAGMGSSSISMSRTGSMPTGMSGTGTSRQASLRGPKGSSRRGDRGSKKEEAELAAKMPLTAHMEIAPLAKTATGWKPLSLMQGAGNTPDLSGHMPPEMVQRKVKAALNKMTPENFEKISDDIMAITAQSRNEADGRTLRQVLQLTFEKACDEAHWAGMYAKFCRKMMDHMSHDIHDESIRDKEGNVITGGQLFRKYLLTRCQEEFERGWKVNLPQMPENESEVAMMSDEYYAAAAAKRRGLGLIQFIGQLYKLKMLTSRIIHTCAYKLLDFEEHPDEASVENFTTLLRTVGAALSEEESFRTIIDMYFERLSNLFLPSPKLSQRAKFMIMDLQDLYKSGWKGTADKGPKTISEIRTEAATAQAKAEAEKARTGQRGGGGGRMGGRGDARHISGVGPPVDYHRTNVAADDLRRLQRGTSNRTTGSGLGPGGSLGPGGGLMSTRTGSRRGLGMSGANSSRTGTPPVNEKKEEPAQQNAFSALASLSGDGEDMEASEPAKSPPADS</sequence>
<feature type="compositionally biased region" description="Polar residues" evidence="8">
    <location>
        <begin position="143"/>
        <end position="153"/>
    </location>
</feature>
<feature type="region of interest" description="Disordered" evidence="8">
    <location>
        <begin position="1278"/>
        <end position="1421"/>
    </location>
</feature>
<organism evidence="10 11">
    <name type="scientific">Piedraia hortae CBS 480.64</name>
    <dbReference type="NCBI Taxonomy" id="1314780"/>
    <lineage>
        <taxon>Eukaryota</taxon>
        <taxon>Fungi</taxon>
        <taxon>Dikarya</taxon>
        <taxon>Ascomycota</taxon>
        <taxon>Pezizomycotina</taxon>
        <taxon>Dothideomycetes</taxon>
        <taxon>Dothideomycetidae</taxon>
        <taxon>Capnodiales</taxon>
        <taxon>Piedraiaceae</taxon>
        <taxon>Piedraia</taxon>
    </lineage>
</organism>
<comment type="subcellular location">
    <subcellularLocation>
        <location evidence="1">Cytoplasm</location>
    </subcellularLocation>
</comment>
<accession>A0A6A7C874</accession>
<evidence type="ECO:0000256" key="2">
    <source>
        <dbReference type="ARBA" id="ARBA00005775"/>
    </source>
</evidence>
<dbReference type="Proteomes" id="UP000799421">
    <property type="component" value="Unassembled WGS sequence"/>
</dbReference>
<feature type="compositionally biased region" description="Basic and acidic residues" evidence="8">
    <location>
        <begin position="765"/>
        <end position="775"/>
    </location>
</feature>
<feature type="compositionally biased region" description="Basic and acidic residues" evidence="8">
    <location>
        <begin position="958"/>
        <end position="969"/>
    </location>
</feature>
<dbReference type="SUPFAM" id="SSF48371">
    <property type="entry name" value="ARM repeat"/>
    <property type="match status" value="1"/>
</dbReference>
<feature type="compositionally biased region" description="Gly residues" evidence="8">
    <location>
        <begin position="1342"/>
        <end position="1356"/>
    </location>
</feature>
<evidence type="ECO:0000313" key="11">
    <source>
        <dbReference type="Proteomes" id="UP000799421"/>
    </source>
</evidence>
<dbReference type="InterPro" id="IPR016024">
    <property type="entry name" value="ARM-type_fold"/>
</dbReference>
<feature type="region of interest" description="Disordered" evidence="8">
    <location>
        <begin position="329"/>
        <end position="788"/>
    </location>
</feature>
<feature type="domain" description="MIF4G" evidence="9">
    <location>
        <begin position="1018"/>
        <end position="1257"/>
    </location>
</feature>
<feature type="region of interest" description="Disordered" evidence="8">
    <location>
        <begin position="131"/>
        <end position="168"/>
    </location>
</feature>
<feature type="region of interest" description="Disordered" evidence="8">
    <location>
        <begin position="190"/>
        <end position="259"/>
    </location>
</feature>
<dbReference type="SUPFAM" id="SSF101489">
    <property type="entry name" value="Eukaryotic initiation factor 4f subunit eIF4g, eIF4e-binding domain"/>
    <property type="match status" value="1"/>
</dbReference>
<evidence type="ECO:0000256" key="5">
    <source>
        <dbReference type="ARBA" id="ARBA00022553"/>
    </source>
</evidence>
<feature type="compositionally biased region" description="Basic and acidic residues" evidence="8">
    <location>
        <begin position="523"/>
        <end position="549"/>
    </location>
</feature>
<feature type="region of interest" description="Disordered" evidence="8">
    <location>
        <begin position="24"/>
        <end position="89"/>
    </location>
</feature>
<name>A0A6A7C874_9PEZI</name>
<keyword evidence="11" id="KW-1185">Reference proteome</keyword>
<protein>
    <recommendedName>
        <fullName evidence="9">MIF4G domain-containing protein</fullName>
    </recommendedName>
</protein>
<feature type="compositionally biased region" description="Gly residues" evidence="8">
    <location>
        <begin position="1292"/>
        <end position="1301"/>
    </location>
</feature>
<keyword evidence="3" id="KW-0963">Cytoplasm</keyword>
<dbReference type="SMART" id="SM00543">
    <property type="entry name" value="MIF4G"/>
    <property type="match status" value="1"/>
</dbReference>
<dbReference type="EMBL" id="MU005959">
    <property type="protein sequence ID" value="KAF2863711.1"/>
    <property type="molecule type" value="Genomic_DNA"/>
</dbReference>
<feature type="compositionally biased region" description="Polar residues" evidence="8">
    <location>
        <begin position="890"/>
        <end position="901"/>
    </location>
</feature>
<proteinExistence type="inferred from homology"/>
<feature type="compositionally biased region" description="Basic and acidic residues" evidence="8">
    <location>
        <begin position="834"/>
        <end position="844"/>
    </location>
</feature>
<dbReference type="GO" id="GO:0003743">
    <property type="term" value="F:translation initiation factor activity"/>
    <property type="evidence" value="ECO:0007669"/>
    <property type="project" value="UniProtKB-KW"/>
</dbReference>
<feature type="compositionally biased region" description="Low complexity" evidence="8">
    <location>
        <begin position="851"/>
        <end position="864"/>
    </location>
</feature>
<dbReference type="Gene3D" id="1.25.40.180">
    <property type="match status" value="1"/>
</dbReference>
<evidence type="ECO:0000259" key="9">
    <source>
        <dbReference type="SMART" id="SM00543"/>
    </source>
</evidence>
<keyword evidence="4" id="KW-0396">Initiation factor</keyword>
<feature type="compositionally biased region" description="Low complexity" evidence="8">
    <location>
        <begin position="919"/>
        <end position="946"/>
    </location>
</feature>
<dbReference type="PANTHER" id="PTHR23253">
    <property type="entry name" value="EUKARYOTIC TRANSLATION INITIATION FACTOR 4 GAMMA"/>
    <property type="match status" value="1"/>
</dbReference>
<dbReference type="PANTHER" id="PTHR23253:SF9">
    <property type="entry name" value="EUKARYOTIC TRANSLATION INITIATION FACTOR 4 GAMMA 2"/>
    <property type="match status" value="1"/>
</dbReference>
<feature type="compositionally biased region" description="Polar residues" evidence="8">
    <location>
        <begin position="865"/>
        <end position="877"/>
    </location>
</feature>
<dbReference type="GO" id="GO:0010494">
    <property type="term" value="C:cytoplasmic stress granule"/>
    <property type="evidence" value="ECO:0007669"/>
    <property type="project" value="UniProtKB-ARBA"/>
</dbReference>
<feature type="compositionally biased region" description="Basic and acidic residues" evidence="8">
    <location>
        <begin position="630"/>
        <end position="653"/>
    </location>
</feature>
<dbReference type="GO" id="GO:0016281">
    <property type="term" value="C:eukaryotic translation initiation factor 4F complex"/>
    <property type="evidence" value="ECO:0007669"/>
    <property type="project" value="TreeGrafter"/>
</dbReference>
<dbReference type="GO" id="GO:0003729">
    <property type="term" value="F:mRNA binding"/>
    <property type="evidence" value="ECO:0007669"/>
    <property type="project" value="TreeGrafter"/>
</dbReference>
<dbReference type="Pfam" id="PF12152">
    <property type="entry name" value="eIF_4G1"/>
    <property type="match status" value="1"/>
</dbReference>
<evidence type="ECO:0000313" key="10">
    <source>
        <dbReference type="EMBL" id="KAF2863711.1"/>
    </source>
</evidence>
<dbReference type="FunFam" id="1.25.40.180:FF:000020">
    <property type="entry name" value="Eukaryotic translation initiation factor subunit"/>
    <property type="match status" value="1"/>
</dbReference>
<feature type="region of interest" description="Disordered" evidence="8">
    <location>
        <begin position="833"/>
        <end position="969"/>
    </location>
</feature>
<evidence type="ECO:0000256" key="3">
    <source>
        <dbReference type="ARBA" id="ARBA00022490"/>
    </source>
</evidence>
<feature type="compositionally biased region" description="Polar residues" evidence="8">
    <location>
        <begin position="1371"/>
        <end position="1380"/>
    </location>
</feature>
<evidence type="ECO:0000256" key="6">
    <source>
        <dbReference type="ARBA" id="ARBA00022884"/>
    </source>
</evidence>
<feature type="compositionally biased region" description="Polar residues" evidence="8">
    <location>
        <begin position="432"/>
        <end position="468"/>
    </location>
</feature>
<feature type="compositionally biased region" description="Low complexity" evidence="8">
    <location>
        <begin position="499"/>
        <end position="512"/>
    </location>
</feature>
<feature type="compositionally biased region" description="Polar residues" evidence="8">
    <location>
        <begin position="479"/>
        <end position="492"/>
    </location>
</feature>
<feature type="compositionally biased region" description="Polar residues" evidence="8">
    <location>
        <begin position="32"/>
        <end position="59"/>
    </location>
</feature>
<dbReference type="Gene3D" id="1.20.970.30">
    <property type="entry name" value="eIF4G, eIF4E-binding domain"/>
    <property type="match status" value="1"/>
</dbReference>
<dbReference type="InterPro" id="IPR003890">
    <property type="entry name" value="MIF4G-like_typ-3"/>
</dbReference>
<keyword evidence="6" id="KW-0694">RNA-binding</keyword>
<keyword evidence="7" id="KW-0648">Protein biosynthesis</keyword>
<dbReference type="InterPro" id="IPR022745">
    <property type="entry name" value="eIF4G1_eIF4E-bd"/>
</dbReference>
<feature type="compositionally biased region" description="Basic and acidic residues" evidence="8">
    <location>
        <begin position="469"/>
        <end position="478"/>
    </location>
</feature>
<feature type="compositionally biased region" description="Polar residues" evidence="8">
    <location>
        <begin position="231"/>
        <end position="252"/>
    </location>
</feature>
<dbReference type="Pfam" id="PF02854">
    <property type="entry name" value="MIF4G"/>
    <property type="match status" value="1"/>
</dbReference>
<dbReference type="InterPro" id="IPR036211">
    <property type="entry name" value="eIF4G_eIF4E-bd_sf"/>
</dbReference>
<dbReference type="OrthoDB" id="514777at2759"/>
<evidence type="ECO:0000256" key="8">
    <source>
        <dbReference type="SAM" id="MobiDB-lite"/>
    </source>
</evidence>
<evidence type="ECO:0000256" key="7">
    <source>
        <dbReference type="ARBA" id="ARBA00022917"/>
    </source>
</evidence>
<keyword evidence="5" id="KW-0597">Phosphoprotein</keyword>
<evidence type="ECO:0000256" key="4">
    <source>
        <dbReference type="ARBA" id="ARBA00022540"/>
    </source>
</evidence>
<feature type="compositionally biased region" description="Basic and acidic residues" evidence="8">
    <location>
        <begin position="661"/>
        <end position="713"/>
    </location>
</feature>